<dbReference type="GO" id="GO:0007030">
    <property type="term" value="P:Golgi organization"/>
    <property type="evidence" value="ECO:0007669"/>
    <property type="project" value="TreeGrafter"/>
</dbReference>
<protein>
    <recommendedName>
        <fullName evidence="6">GRIP domain-containing protein</fullName>
    </recommendedName>
</protein>
<sequence>MKQLREKQDDLQNLLKEKELLIKAKSDELLSLSENFTNVVSENELLRQGVINLKERVVSFELDMCKLKEENEKLTKMWFSMMWREKELEYVAMKEKVLAFEHLLKETELGKTGELSQFLNAVTSMQEKTVMFQQARNETMLALKQKQIENCALQSEVQHLHDKELHLKQEPERSHKHAVESEVSHNREALAAEDRAAKLRMKVTALEEKLLLSSNARENANQQASLQIESLKEQLIAEWMEIVADNLEGKQISAQGHQEKVNAALTLKEEQIKDLKKQNEVQQEVLDDVQKKLMNLLSNTEGKVDKSLMRNLFLGYFQTPKQQCHEVLQIMGNILGIRKEEIDLFFCEQGGGTRWMTGWLGSKSVPNTPLRPNQQSRPKNSFSELFVKFLETESHLTLPPLKPSARDPKPLDSPGKKKLAKNVPSSLKTTSGSTPKKPDVNQRSAAVSLINPPRPETDGSSPGHLLLNAVPDVLPTYTPFLLSPGKRAGVVRKDLSKP</sequence>
<dbReference type="PANTHER" id="PTHR18921">
    <property type="entry name" value="MYOSIN HEAVY CHAIN - RELATED"/>
    <property type="match status" value="1"/>
</dbReference>
<feature type="coiled-coil region" evidence="4">
    <location>
        <begin position="1"/>
        <end position="35"/>
    </location>
</feature>
<evidence type="ECO:0000313" key="7">
    <source>
        <dbReference type="Ensembl" id="ENSMMNP00015015365.1"/>
    </source>
</evidence>
<reference evidence="7" key="2">
    <citation type="submission" date="2025-09" db="UniProtKB">
        <authorList>
            <consortium name="Ensembl"/>
        </authorList>
    </citation>
    <scope>IDENTIFICATION</scope>
</reference>
<feature type="region of interest" description="Disordered" evidence="5">
    <location>
        <begin position="398"/>
        <end position="467"/>
    </location>
</feature>
<dbReference type="Proteomes" id="UP000694561">
    <property type="component" value="Unplaced"/>
</dbReference>
<evidence type="ECO:0000256" key="1">
    <source>
        <dbReference type="ARBA" id="ARBA00004555"/>
    </source>
</evidence>
<dbReference type="GO" id="GO:0031267">
    <property type="term" value="F:small GTPase binding"/>
    <property type="evidence" value="ECO:0007669"/>
    <property type="project" value="TreeGrafter"/>
</dbReference>
<evidence type="ECO:0000256" key="4">
    <source>
        <dbReference type="SAM" id="Coils"/>
    </source>
</evidence>
<dbReference type="InterPro" id="IPR000237">
    <property type="entry name" value="GRIP_dom"/>
</dbReference>
<accession>A0A8C6BEL7</accession>
<organism evidence="7 8">
    <name type="scientific">Monodon monoceros</name>
    <name type="common">Narwhal</name>
    <name type="synonym">Ceratodon monodon</name>
    <dbReference type="NCBI Taxonomy" id="40151"/>
    <lineage>
        <taxon>Eukaryota</taxon>
        <taxon>Metazoa</taxon>
        <taxon>Chordata</taxon>
        <taxon>Craniata</taxon>
        <taxon>Vertebrata</taxon>
        <taxon>Euteleostomi</taxon>
        <taxon>Mammalia</taxon>
        <taxon>Eutheria</taxon>
        <taxon>Laurasiatheria</taxon>
        <taxon>Artiodactyla</taxon>
        <taxon>Whippomorpha</taxon>
        <taxon>Cetacea</taxon>
        <taxon>Odontoceti</taxon>
        <taxon>Monodontidae</taxon>
        <taxon>Monodon</taxon>
    </lineage>
</organism>
<dbReference type="PROSITE" id="PS50913">
    <property type="entry name" value="GRIP"/>
    <property type="match status" value="1"/>
</dbReference>
<dbReference type="GeneTree" id="ENSGT00710000106769"/>
<dbReference type="AlphaFoldDB" id="A0A8C6BEL7"/>
<dbReference type="GO" id="GO:0005794">
    <property type="term" value="C:Golgi apparatus"/>
    <property type="evidence" value="ECO:0007669"/>
    <property type="project" value="UniProtKB-SubCell"/>
</dbReference>
<feature type="coiled-coil region" evidence="4">
    <location>
        <begin position="258"/>
        <end position="299"/>
    </location>
</feature>
<dbReference type="InterPro" id="IPR019459">
    <property type="entry name" value="GRAB"/>
</dbReference>
<dbReference type="PANTHER" id="PTHR18921:SF2">
    <property type="entry name" value="THYROID RECEPTOR-INTERACTING PROTEIN 11"/>
    <property type="match status" value="1"/>
</dbReference>
<dbReference type="Ensembl" id="ENSMMNT00015016834.1">
    <property type="protein sequence ID" value="ENSMMNP00015015365.1"/>
    <property type="gene ID" value="ENSMMNG00015011313.1"/>
</dbReference>
<keyword evidence="2" id="KW-0333">Golgi apparatus</keyword>
<evidence type="ECO:0000259" key="6">
    <source>
        <dbReference type="PROSITE" id="PS50913"/>
    </source>
</evidence>
<proteinExistence type="predicted"/>
<reference evidence="7" key="1">
    <citation type="submission" date="2025-08" db="UniProtKB">
        <authorList>
            <consortium name="Ensembl"/>
        </authorList>
    </citation>
    <scope>IDENTIFICATION</scope>
</reference>
<evidence type="ECO:0000313" key="8">
    <source>
        <dbReference type="Proteomes" id="UP000694561"/>
    </source>
</evidence>
<evidence type="ECO:0000256" key="3">
    <source>
        <dbReference type="ARBA" id="ARBA00023054"/>
    </source>
</evidence>
<name>A0A8C6BEL7_MONMO</name>
<feature type="compositionally biased region" description="Polar residues" evidence="5">
    <location>
        <begin position="423"/>
        <end position="434"/>
    </location>
</feature>
<comment type="subcellular location">
    <subcellularLocation>
        <location evidence="1">Golgi apparatus</location>
    </subcellularLocation>
</comment>
<feature type="coiled-coil region" evidence="4">
    <location>
        <begin position="189"/>
        <end position="234"/>
    </location>
</feature>
<feature type="region of interest" description="Disordered" evidence="5">
    <location>
        <begin position="168"/>
        <end position="187"/>
    </location>
</feature>
<keyword evidence="8" id="KW-1185">Reference proteome</keyword>
<evidence type="ECO:0000256" key="5">
    <source>
        <dbReference type="SAM" id="MobiDB-lite"/>
    </source>
</evidence>
<feature type="domain" description="GRIP" evidence="6">
    <location>
        <begin position="299"/>
        <end position="348"/>
    </location>
</feature>
<evidence type="ECO:0000256" key="2">
    <source>
        <dbReference type="ARBA" id="ARBA00023034"/>
    </source>
</evidence>
<dbReference type="Pfam" id="PF10375">
    <property type="entry name" value="GRAB"/>
    <property type="match status" value="1"/>
</dbReference>
<keyword evidence="3 4" id="KW-0175">Coiled coil</keyword>
<dbReference type="GO" id="GO:0006888">
    <property type="term" value="P:endoplasmic reticulum to Golgi vesicle-mediated transport"/>
    <property type="evidence" value="ECO:0007669"/>
    <property type="project" value="TreeGrafter"/>
</dbReference>